<dbReference type="InterPro" id="IPR055414">
    <property type="entry name" value="LRR_R13L4/SHOC2-like"/>
</dbReference>
<evidence type="ECO:0000313" key="5">
    <source>
        <dbReference type="Proteomes" id="UP000886520"/>
    </source>
</evidence>
<dbReference type="Pfam" id="PF23598">
    <property type="entry name" value="LRR_14"/>
    <property type="match status" value="1"/>
</dbReference>
<accession>A0A9D4ZRX0</accession>
<dbReference type="SMART" id="SM00369">
    <property type="entry name" value="LRR_TYP"/>
    <property type="match status" value="16"/>
</dbReference>
<evidence type="ECO:0000256" key="1">
    <source>
        <dbReference type="ARBA" id="ARBA00022614"/>
    </source>
</evidence>
<evidence type="ECO:0000313" key="4">
    <source>
        <dbReference type="EMBL" id="KAI5083332.1"/>
    </source>
</evidence>
<dbReference type="Proteomes" id="UP000886520">
    <property type="component" value="Chromosome 3"/>
</dbReference>
<keyword evidence="2" id="KW-0677">Repeat</keyword>
<dbReference type="GO" id="GO:0005737">
    <property type="term" value="C:cytoplasm"/>
    <property type="evidence" value="ECO:0007669"/>
    <property type="project" value="TreeGrafter"/>
</dbReference>
<dbReference type="OrthoDB" id="660555at2759"/>
<gene>
    <name evidence="4" type="ORF">GOP47_0003075</name>
</gene>
<keyword evidence="1" id="KW-0433">Leucine-rich repeat</keyword>
<dbReference type="InterPro" id="IPR001611">
    <property type="entry name" value="Leu-rich_rpt"/>
</dbReference>
<reference evidence="4" key="1">
    <citation type="submission" date="2021-01" db="EMBL/GenBank/DDBJ databases">
        <title>Adiantum capillus-veneris genome.</title>
        <authorList>
            <person name="Fang Y."/>
            <person name="Liao Q."/>
        </authorList>
    </citation>
    <scope>NUCLEOTIDE SEQUENCE</scope>
    <source>
        <strain evidence="4">H3</strain>
        <tissue evidence="4">Leaf</tissue>
    </source>
</reference>
<evidence type="ECO:0000259" key="3">
    <source>
        <dbReference type="Pfam" id="PF23598"/>
    </source>
</evidence>
<dbReference type="PRINTS" id="PR00019">
    <property type="entry name" value="LEURICHRPT"/>
</dbReference>
<organism evidence="4 5">
    <name type="scientific">Adiantum capillus-veneris</name>
    <name type="common">Maidenhair fern</name>
    <dbReference type="NCBI Taxonomy" id="13818"/>
    <lineage>
        <taxon>Eukaryota</taxon>
        <taxon>Viridiplantae</taxon>
        <taxon>Streptophyta</taxon>
        <taxon>Embryophyta</taxon>
        <taxon>Tracheophyta</taxon>
        <taxon>Polypodiopsida</taxon>
        <taxon>Polypodiidae</taxon>
        <taxon>Polypodiales</taxon>
        <taxon>Pteridineae</taxon>
        <taxon>Pteridaceae</taxon>
        <taxon>Vittarioideae</taxon>
        <taxon>Adiantum</taxon>
    </lineage>
</organism>
<dbReference type="EMBL" id="JABFUD020000002">
    <property type="protein sequence ID" value="KAI5083332.1"/>
    <property type="molecule type" value="Genomic_DNA"/>
</dbReference>
<comment type="caution">
    <text evidence="4">The sequence shown here is derived from an EMBL/GenBank/DDBJ whole genome shotgun (WGS) entry which is preliminary data.</text>
</comment>
<sequence length="597" mass="64505">MDKLLKVARASGSLNLSNRSLDDVPPQVYNLLDAASTDEKWWEVVELQKLLLAHNNIKVLANELGNLQSLTVLNVSHNQIASLPSSIGRLTLLKSLDVSGNTLSSLPAEIGAASALVRLNCSHNKLSSLPSSLGCCVELAELKAANNCLQALPIELQHCTRMLVLDVENNKLKEIPHGLLSSLVNLTEINAAKCMISELPESIGCLSHLIRLDLHQNAISSLPSAIEGCIILAELSLGGNRLSSVPVELKALTALGTLDLQTNQISEIPVEVCSLRLSVLDLSNNNLAGLPAELGTMTTLRKLLLSGNPLRTLRSSLVMGPTPALLKHLRGRLPTNEDAKLTPASSGNVFGGGRDDQVSFAARQASASKNFVLCKMDLESIPAVVFEKESVLSLDLSHNKIQKLPMELSACSSLEVLLLEGNRIDEWPVSVFPGLPNLHRLVVAGNPIKEIPSNGFTCLNQLKSLDLSNIPARLPVPPALSGMPGLQELHLRRLRLRDFPSEVLELSQLRILDLSQNSLTVVPKEISALVFLEELDLSDNSIMSLPAELGLLESNLHVLKLDGNPLRSVRRTILDRGTKADLEVLPCKVPLVEIVII</sequence>
<name>A0A9D4ZRX0_ADICA</name>
<dbReference type="PANTHER" id="PTHR48051:SF1">
    <property type="entry name" value="RAS SUPPRESSOR PROTEIN 1"/>
    <property type="match status" value="1"/>
</dbReference>
<dbReference type="PANTHER" id="PTHR48051">
    <property type="match status" value="1"/>
</dbReference>
<evidence type="ECO:0000256" key="2">
    <source>
        <dbReference type="ARBA" id="ARBA00022737"/>
    </source>
</evidence>
<protein>
    <recommendedName>
        <fullName evidence="3">Disease resistance R13L4/SHOC-2-like LRR domain-containing protein</fullName>
    </recommendedName>
</protein>
<feature type="domain" description="Disease resistance R13L4/SHOC-2-like LRR" evidence="3">
    <location>
        <begin position="55"/>
        <end position="190"/>
    </location>
</feature>
<dbReference type="InterPro" id="IPR050216">
    <property type="entry name" value="LRR_domain-containing"/>
</dbReference>
<proteinExistence type="predicted"/>
<dbReference type="InterPro" id="IPR003591">
    <property type="entry name" value="Leu-rich_rpt_typical-subtyp"/>
</dbReference>
<dbReference type="SMART" id="SM00364">
    <property type="entry name" value="LRR_BAC"/>
    <property type="match status" value="9"/>
</dbReference>
<dbReference type="PROSITE" id="PS51450">
    <property type="entry name" value="LRR"/>
    <property type="match status" value="4"/>
</dbReference>
<dbReference type="Gene3D" id="3.80.10.10">
    <property type="entry name" value="Ribonuclease Inhibitor"/>
    <property type="match status" value="4"/>
</dbReference>
<dbReference type="SUPFAM" id="SSF52058">
    <property type="entry name" value="L domain-like"/>
    <property type="match status" value="2"/>
</dbReference>
<dbReference type="InterPro" id="IPR032675">
    <property type="entry name" value="LRR_dom_sf"/>
</dbReference>
<dbReference type="Pfam" id="PF13855">
    <property type="entry name" value="LRR_8"/>
    <property type="match status" value="3"/>
</dbReference>
<keyword evidence="5" id="KW-1185">Reference proteome</keyword>
<dbReference type="AlphaFoldDB" id="A0A9D4ZRX0"/>